<dbReference type="OrthoDB" id="557705at2"/>
<evidence type="ECO:0000256" key="1">
    <source>
        <dbReference type="ARBA" id="ARBA00004651"/>
    </source>
</evidence>
<evidence type="ECO:0000313" key="8">
    <source>
        <dbReference type="Proteomes" id="UP000199648"/>
    </source>
</evidence>
<comment type="subcellular location">
    <subcellularLocation>
        <location evidence="1">Cell membrane</location>
        <topology evidence="1">Multi-pass membrane protein</topology>
    </subcellularLocation>
</comment>
<evidence type="ECO:0000256" key="5">
    <source>
        <dbReference type="ARBA" id="ARBA00023136"/>
    </source>
</evidence>
<evidence type="ECO:0000313" key="7">
    <source>
        <dbReference type="EMBL" id="SCZ62740.1"/>
    </source>
</evidence>
<keyword evidence="8" id="KW-1185">Reference proteome</keyword>
<keyword evidence="5 6" id="KW-0472">Membrane</keyword>
<feature type="transmembrane region" description="Helical" evidence="6">
    <location>
        <begin position="81"/>
        <end position="101"/>
    </location>
</feature>
<evidence type="ECO:0000256" key="2">
    <source>
        <dbReference type="ARBA" id="ARBA00022475"/>
    </source>
</evidence>
<dbReference type="InterPro" id="IPR020948">
    <property type="entry name" value="P_starv_induced_PsiE-like"/>
</dbReference>
<evidence type="ECO:0000256" key="6">
    <source>
        <dbReference type="SAM" id="Phobius"/>
    </source>
</evidence>
<evidence type="ECO:0000256" key="3">
    <source>
        <dbReference type="ARBA" id="ARBA00022692"/>
    </source>
</evidence>
<feature type="transmembrane region" description="Helical" evidence="6">
    <location>
        <begin position="36"/>
        <end position="61"/>
    </location>
</feature>
<keyword evidence="2" id="KW-1003">Cell membrane</keyword>
<dbReference type="GO" id="GO:0005886">
    <property type="term" value="C:plasma membrane"/>
    <property type="evidence" value="ECO:0007669"/>
    <property type="project" value="UniProtKB-SubCell"/>
</dbReference>
<proteinExistence type="predicted"/>
<evidence type="ECO:0000256" key="4">
    <source>
        <dbReference type="ARBA" id="ARBA00022989"/>
    </source>
</evidence>
<dbReference type="Pfam" id="PF06146">
    <property type="entry name" value="PsiE"/>
    <property type="match status" value="1"/>
</dbReference>
<keyword evidence="4 6" id="KW-1133">Transmembrane helix</keyword>
<sequence length="174" mass="20036">MKINRRREDTEENDHASLTTDQQDPLIKVLHQVISYAVRALSVLMALVILWGVVDVVYVLYQRLVQPPLLMLEIQDLLATFGAFLAVLIAIEIFINITLYLRDDVIHVKLVIATALMAVARKVIVFDYQILDPGYIWATGALLIALGITYWLVAWKHPRKVLLRQEYEDEPRDR</sequence>
<gene>
    <name evidence="7" type="ORF">SAMN03097708_02326</name>
</gene>
<dbReference type="RefSeq" id="WP_092997166.1">
    <property type="nucleotide sequence ID" value="NZ_FMWD01000007.1"/>
</dbReference>
<feature type="transmembrane region" description="Helical" evidence="6">
    <location>
        <begin position="108"/>
        <end position="128"/>
    </location>
</feature>
<name>A0A1G5QMF9_9GAMM</name>
<feature type="transmembrane region" description="Helical" evidence="6">
    <location>
        <begin position="134"/>
        <end position="155"/>
    </location>
</feature>
<accession>A0A1G5QMF9</accession>
<organism evidence="7 8">
    <name type="scientific">Thiohalomonas denitrificans</name>
    <dbReference type="NCBI Taxonomy" id="415747"/>
    <lineage>
        <taxon>Bacteria</taxon>
        <taxon>Pseudomonadati</taxon>
        <taxon>Pseudomonadota</taxon>
        <taxon>Gammaproteobacteria</taxon>
        <taxon>Thiohalomonadales</taxon>
        <taxon>Thiohalomonadaceae</taxon>
        <taxon>Thiohalomonas</taxon>
    </lineage>
</organism>
<reference evidence="7 8" key="1">
    <citation type="submission" date="2016-10" db="EMBL/GenBank/DDBJ databases">
        <authorList>
            <person name="de Groot N.N."/>
        </authorList>
    </citation>
    <scope>NUCLEOTIDE SEQUENCE [LARGE SCALE GENOMIC DNA]</scope>
    <source>
        <strain evidence="7 8">HLD2</strain>
    </source>
</reference>
<keyword evidence="3 6" id="KW-0812">Transmembrane</keyword>
<dbReference type="Proteomes" id="UP000199648">
    <property type="component" value="Unassembled WGS sequence"/>
</dbReference>
<dbReference type="STRING" id="415747.SAMN03097708_02326"/>
<dbReference type="EMBL" id="FMWD01000007">
    <property type="protein sequence ID" value="SCZ62740.1"/>
    <property type="molecule type" value="Genomic_DNA"/>
</dbReference>
<dbReference type="AlphaFoldDB" id="A0A1G5QMF9"/>
<protein>
    <submittedName>
        <fullName evidence="7">Uncharacterized membrane protein, DUF373 family</fullName>
    </submittedName>
</protein>